<accession>A0A4Q1U135</accession>
<sequence length="147" mass="16664">MIRSMEMREIAWGNDDDGMLLGARAHDARLISLEFVNRRHLLLTLRRVDGTEVKLSYEGVQEISLGQIWNDSIVIDIFIWSVENVPASQSVDVGWNALFQGRAGLQYLEEDIRKIIDRDRSQFLSIIGFVNGTSTAVVCKILRISEA</sequence>
<proteinExistence type="predicted"/>
<dbReference type="Proteomes" id="UP000290767">
    <property type="component" value="Unassembled WGS sequence"/>
</dbReference>
<dbReference type="EMBL" id="MZMU01000010">
    <property type="protein sequence ID" value="RXT25289.1"/>
    <property type="molecule type" value="Genomic_DNA"/>
</dbReference>
<reference evidence="1 2" key="1">
    <citation type="submission" date="2017-03" db="EMBL/GenBank/DDBJ databases">
        <authorList>
            <person name="Safronova V.I."/>
            <person name="Sazanova A.L."/>
            <person name="Chirak E.R."/>
        </authorList>
    </citation>
    <scope>NUCLEOTIDE SEQUENCE [LARGE SCALE GENOMIC DNA]</scope>
    <source>
        <strain evidence="1 2">Tri-43</strain>
    </source>
</reference>
<comment type="caution">
    <text evidence="1">The sequence shown here is derived from an EMBL/GenBank/DDBJ whole genome shotgun (WGS) entry which is preliminary data.</text>
</comment>
<evidence type="ECO:0000313" key="2">
    <source>
        <dbReference type="Proteomes" id="UP000290767"/>
    </source>
</evidence>
<protein>
    <submittedName>
        <fullName evidence="1">Uncharacterized protein</fullName>
    </submittedName>
</protein>
<name>A0A4Q1U135_RHILE</name>
<organism evidence="1 2">
    <name type="scientific">Rhizobium leguminosarum</name>
    <dbReference type="NCBI Taxonomy" id="384"/>
    <lineage>
        <taxon>Bacteria</taxon>
        <taxon>Pseudomonadati</taxon>
        <taxon>Pseudomonadota</taxon>
        <taxon>Alphaproteobacteria</taxon>
        <taxon>Hyphomicrobiales</taxon>
        <taxon>Rhizobiaceae</taxon>
        <taxon>Rhizobium/Agrobacterium group</taxon>
        <taxon>Rhizobium</taxon>
    </lineage>
</organism>
<evidence type="ECO:0000313" key="1">
    <source>
        <dbReference type="EMBL" id="RXT25289.1"/>
    </source>
</evidence>
<dbReference type="AlphaFoldDB" id="A0A4Q1U135"/>
<gene>
    <name evidence="1" type="ORF">B5P46_14430</name>
</gene>